<feature type="non-terminal residue" evidence="2">
    <location>
        <position position="192"/>
    </location>
</feature>
<dbReference type="GO" id="GO:0009435">
    <property type="term" value="P:NAD+ biosynthetic process"/>
    <property type="evidence" value="ECO:0007669"/>
    <property type="project" value="TreeGrafter"/>
</dbReference>
<proteinExistence type="predicted"/>
<protein>
    <submittedName>
        <fullName evidence="2">Nicotinamide-nucleotide adenylyltransferase</fullName>
    </submittedName>
</protein>
<accession>A0A146K7Y4</accession>
<feature type="non-terminal residue" evidence="2">
    <location>
        <position position="1"/>
    </location>
</feature>
<feature type="domain" description="Cytidyltransferase-like" evidence="1">
    <location>
        <begin position="4"/>
        <end position="164"/>
    </location>
</feature>
<keyword evidence="2" id="KW-0808">Transferase</keyword>
<gene>
    <name evidence="2" type="ORF">TPC1_15229</name>
</gene>
<dbReference type="EMBL" id="GDID01003879">
    <property type="protein sequence ID" value="JAP92727.1"/>
    <property type="molecule type" value="Transcribed_RNA"/>
</dbReference>
<evidence type="ECO:0000259" key="1">
    <source>
        <dbReference type="Pfam" id="PF01467"/>
    </source>
</evidence>
<evidence type="ECO:0000313" key="2">
    <source>
        <dbReference type="EMBL" id="JAP92727.1"/>
    </source>
</evidence>
<sequence>TIIILNGSFNPATKGHILLAEKAQEILKAEKILFSPANDKYSHKKLASAQHRKEILNLSIKSSQFAYLMSVDDYEISSSRNLFSYEVFQHFKEIYQDKKLYLVCGADFLHGMTNPGYWPELNVRRLFQSVSLIVFKREKGNGGVTFDQLKIDIEQTFLREYADKITLVEEEIGEMSSSGFKQGRTDFLCDSV</sequence>
<dbReference type="GO" id="GO:0004515">
    <property type="term" value="F:nicotinate-nucleotide adenylyltransferase activity"/>
    <property type="evidence" value="ECO:0007669"/>
    <property type="project" value="TreeGrafter"/>
</dbReference>
<dbReference type="InterPro" id="IPR014729">
    <property type="entry name" value="Rossmann-like_a/b/a_fold"/>
</dbReference>
<dbReference type="GO" id="GO:0000309">
    <property type="term" value="F:nicotinamide-nucleotide adenylyltransferase activity"/>
    <property type="evidence" value="ECO:0007669"/>
    <property type="project" value="TreeGrafter"/>
</dbReference>
<reference evidence="2" key="1">
    <citation type="submission" date="2015-07" db="EMBL/GenBank/DDBJ databases">
        <title>Adaptation to a free-living lifestyle via gene acquisitions in the diplomonad Trepomonas sp. PC1.</title>
        <authorList>
            <person name="Xu F."/>
            <person name="Jerlstrom-Hultqvist J."/>
            <person name="Kolisko M."/>
            <person name="Simpson A.G.B."/>
            <person name="Roger A.J."/>
            <person name="Svard S.G."/>
            <person name="Andersson J.O."/>
        </authorList>
    </citation>
    <scope>NUCLEOTIDE SEQUENCE</scope>
    <source>
        <strain evidence="2">PC1</strain>
    </source>
</reference>
<organism evidence="2">
    <name type="scientific">Trepomonas sp. PC1</name>
    <dbReference type="NCBI Taxonomy" id="1076344"/>
    <lineage>
        <taxon>Eukaryota</taxon>
        <taxon>Metamonada</taxon>
        <taxon>Diplomonadida</taxon>
        <taxon>Hexamitidae</taxon>
        <taxon>Hexamitinae</taxon>
        <taxon>Trepomonas</taxon>
    </lineage>
</organism>
<dbReference type="AlphaFoldDB" id="A0A146K7Y4"/>
<dbReference type="Gene3D" id="3.40.50.620">
    <property type="entry name" value="HUPs"/>
    <property type="match status" value="1"/>
</dbReference>
<dbReference type="InterPro" id="IPR051182">
    <property type="entry name" value="Euk_NMN_adenylyltrnsfrase"/>
</dbReference>
<dbReference type="PANTHER" id="PTHR12039">
    <property type="entry name" value="NICOTINAMIDE MONONUCLEOTIDE ADENYLYLTRANSFERASE"/>
    <property type="match status" value="1"/>
</dbReference>
<dbReference type="Pfam" id="PF01467">
    <property type="entry name" value="CTP_transf_like"/>
    <property type="match status" value="1"/>
</dbReference>
<dbReference type="SUPFAM" id="SSF52374">
    <property type="entry name" value="Nucleotidylyl transferase"/>
    <property type="match status" value="1"/>
</dbReference>
<dbReference type="PANTHER" id="PTHR12039:SF0">
    <property type="entry name" value="NICOTINAMIDE-NUCLEOTIDE ADENYLYLTRANSFERASE"/>
    <property type="match status" value="1"/>
</dbReference>
<keyword evidence="2" id="KW-0548">Nucleotidyltransferase</keyword>
<dbReference type="InterPro" id="IPR004821">
    <property type="entry name" value="Cyt_trans-like"/>
</dbReference>
<name>A0A146K7Y4_9EUKA</name>